<keyword evidence="2" id="KW-1185">Reference proteome</keyword>
<proteinExistence type="predicted"/>
<evidence type="ECO:0000256" key="1">
    <source>
        <dbReference type="SAM" id="MobiDB-lite"/>
    </source>
</evidence>
<name>A0A0N5BMG6_STREA</name>
<dbReference type="WBParaSite" id="SPAL_0000710600.1">
    <property type="protein sequence ID" value="SPAL_0000710600.1"/>
    <property type="gene ID" value="SPAL_0000710600"/>
</dbReference>
<evidence type="ECO:0000313" key="2">
    <source>
        <dbReference type="Proteomes" id="UP000046392"/>
    </source>
</evidence>
<feature type="compositionally biased region" description="Basic and acidic residues" evidence="1">
    <location>
        <begin position="368"/>
        <end position="386"/>
    </location>
</feature>
<evidence type="ECO:0000313" key="3">
    <source>
        <dbReference type="WBParaSite" id="SPAL_0000710600.1"/>
    </source>
</evidence>
<reference evidence="3" key="1">
    <citation type="submission" date="2017-02" db="UniProtKB">
        <authorList>
            <consortium name="WormBaseParasite"/>
        </authorList>
    </citation>
    <scope>IDENTIFICATION</scope>
</reference>
<protein>
    <submittedName>
        <fullName evidence="3">GIY-YIG domain-containing protein</fullName>
    </submittedName>
</protein>
<feature type="compositionally biased region" description="Basic and acidic residues" evidence="1">
    <location>
        <begin position="287"/>
        <end position="346"/>
    </location>
</feature>
<feature type="compositionally biased region" description="Basic and acidic residues" evidence="1">
    <location>
        <begin position="393"/>
        <end position="403"/>
    </location>
</feature>
<organism evidence="2 3">
    <name type="scientific">Strongyloides papillosus</name>
    <name type="common">Intestinal threadworm</name>
    <dbReference type="NCBI Taxonomy" id="174720"/>
    <lineage>
        <taxon>Eukaryota</taxon>
        <taxon>Metazoa</taxon>
        <taxon>Ecdysozoa</taxon>
        <taxon>Nematoda</taxon>
        <taxon>Chromadorea</taxon>
        <taxon>Rhabditida</taxon>
        <taxon>Tylenchina</taxon>
        <taxon>Panagrolaimomorpha</taxon>
        <taxon>Strongyloidoidea</taxon>
        <taxon>Strongyloididae</taxon>
        <taxon>Strongyloides</taxon>
    </lineage>
</organism>
<dbReference type="Proteomes" id="UP000046392">
    <property type="component" value="Unplaced"/>
</dbReference>
<feature type="region of interest" description="Disordered" evidence="1">
    <location>
        <begin position="278"/>
        <end position="403"/>
    </location>
</feature>
<sequence length="403" mass="47541">MNLADIDGYPLIEKKSDLTTTISATGNYQIYYIMIEDSDGDKSIHSLYWGKGVPTRFQDHVGEIKKQLKNLMKSQEDEHHIALNTPFSKYFVMAIFLLQGKKIFIQTIKYYECEKKALQDEGILIRSEMGTWMNIHKGALPGDSRVTEEEKLAHLINLTKNYLGSSYKVVPTSSKTLVIDGEVDANPHQCQICSTVKPSLAALNHHIAFNHTKKGCDSESIDQEMIERIHSYDRRRYQEKTRKMTELELAEFRERQKFHGKKWKEERTEEERVAKIKKNSKMRAERHKAITEEERSEFNRKARERNQKKREEVAAKLETLPKDSTEYKQLLEAERVKKEKKAEDHRQRKRKAKEMAAFMVLLAEDDEAKLKHDREMEEKKEKERKWKQTSYQRKVEKRKECLN</sequence>
<dbReference type="AlphaFoldDB" id="A0A0N5BMG6"/>
<accession>A0A0N5BMG6</accession>